<protein>
    <submittedName>
        <fullName evidence="3">Uncharacterized protein</fullName>
    </submittedName>
</protein>
<feature type="compositionally biased region" description="Basic and acidic residues" evidence="1">
    <location>
        <begin position="109"/>
        <end position="169"/>
    </location>
</feature>
<evidence type="ECO:0000313" key="3">
    <source>
        <dbReference type="RefSeq" id="XP_065723541.2"/>
    </source>
</evidence>
<gene>
    <name evidence="3" type="primary">LOC136117263</name>
</gene>
<accession>A0AB40DGX0</accession>
<reference evidence="3" key="1">
    <citation type="submission" date="2025-08" db="UniProtKB">
        <authorList>
            <consortium name="RefSeq"/>
        </authorList>
    </citation>
    <scope>IDENTIFICATION</scope>
</reference>
<keyword evidence="2" id="KW-1185">Reference proteome</keyword>
<evidence type="ECO:0000256" key="1">
    <source>
        <dbReference type="SAM" id="MobiDB-lite"/>
    </source>
</evidence>
<sequence>MSTVFPPLIKFSFYRKMNNHPKQEICKNLGSSSDGVSVSHIIFVKKNGERYRRFFFPKCCSRHIFQLALRLFNGPTDPYFMPILRCFADYLRRYIESEQNDDWSDEEPTYIHEGESSDEKDVEKPKDNTNKETDEETKNKTGKMTEEGAVKKVKDKISKNEKEVPKKDNNNVTIPNAEQDLYEDYILYDLYECQTQISEDELEEITEEFLRKNAIG</sequence>
<dbReference type="AlphaFoldDB" id="A0AB40DGX0"/>
<evidence type="ECO:0000313" key="2">
    <source>
        <dbReference type="Proteomes" id="UP001652628"/>
    </source>
</evidence>
<name>A0AB40DGX0_DROSZ</name>
<proteinExistence type="predicted"/>
<dbReference type="RefSeq" id="XP_065723541.2">
    <property type="nucleotide sequence ID" value="XM_065867469.2"/>
</dbReference>
<feature type="region of interest" description="Disordered" evidence="1">
    <location>
        <begin position="102"/>
        <end position="175"/>
    </location>
</feature>
<dbReference type="Proteomes" id="UP001652628">
    <property type="component" value="Chromosome X"/>
</dbReference>
<organism evidence="2 3">
    <name type="scientific">Drosophila suzukii</name>
    <name type="common">Spotted-wing drosophila fruit fly</name>
    <dbReference type="NCBI Taxonomy" id="28584"/>
    <lineage>
        <taxon>Eukaryota</taxon>
        <taxon>Metazoa</taxon>
        <taxon>Ecdysozoa</taxon>
        <taxon>Arthropoda</taxon>
        <taxon>Hexapoda</taxon>
        <taxon>Insecta</taxon>
        <taxon>Pterygota</taxon>
        <taxon>Neoptera</taxon>
        <taxon>Endopterygota</taxon>
        <taxon>Diptera</taxon>
        <taxon>Brachycera</taxon>
        <taxon>Muscomorpha</taxon>
        <taxon>Ephydroidea</taxon>
        <taxon>Drosophilidae</taxon>
        <taxon>Drosophila</taxon>
        <taxon>Sophophora</taxon>
    </lineage>
</organism>
<dbReference type="GeneID" id="136117263"/>